<evidence type="ECO:0000256" key="3">
    <source>
        <dbReference type="SAM" id="Phobius"/>
    </source>
</evidence>
<evidence type="ECO:0000256" key="1">
    <source>
        <dbReference type="ARBA" id="ARBA00023002"/>
    </source>
</evidence>
<evidence type="ECO:0008006" key="6">
    <source>
        <dbReference type="Google" id="ProtNLM"/>
    </source>
</evidence>
<evidence type="ECO:0000313" key="5">
    <source>
        <dbReference type="Proteomes" id="UP001153712"/>
    </source>
</evidence>
<dbReference type="Proteomes" id="UP001153712">
    <property type="component" value="Chromosome 7"/>
</dbReference>
<accession>A0A9N9TRK9</accession>
<dbReference type="GO" id="GO:0016491">
    <property type="term" value="F:oxidoreductase activity"/>
    <property type="evidence" value="ECO:0007669"/>
    <property type="project" value="UniProtKB-KW"/>
</dbReference>
<dbReference type="OrthoDB" id="294295at2759"/>
<dbReference type="AlphaFoldDB" id="A0A9N9TRK9"/>
<dbReference type="SUPFAM" id="SSF51735">
    <property type="entry name" value="NAD(P)-binding Rossmann-fold domains"/>
    <property type="match status" value="1"/>
</dbReference>
<proteinExistence type="inferred from homology"/>
<dbReference type="PANTHER" id="PTHR43313:SF36">
    <property type="entry name" value="D-BETA-HYDROXYBUTYRATE DEHYDROGENASE, MITOCHONDRIAL"/>
    <property type="match status" value="1"/>
</dbReference>
<dbReference type="PRINTS" id="PR00081">
    <property type="entry name" value="GDHRDH"/>
</dbReference>
<dbReference type="PRINTS" id="PR00080">
    <property type="entry name" value="SDRFAMILY"/>
</dbReference>
<dbReference type="InterPro" id="IPR036291">
    <property type="entry name" value="NAD(P)-bd_dom_sf"/>
</dbReference>
<protein>
    <recommendedName>
        <fullName evidence="6">Estradiol 17-beta-dehydrogenase 2</fullName>
    </recommendedName>
</protein>
<dbReference type="Gene3D" id="3.40.50.720">
    <property type="entry name" value="NAD(P)-binding Rossmann-like Domain"/>
    <property type="match status" value="1"/>
</dbReference>
<dbReference type="EMBL" id="OU900100">
    <property type="protein sequence ID" value="CAG9863716.1"/>
    <property type="molecule type" value="Genomic_DNA"/>
</dbReference>
<organism evidence="4 5">
    <name type="scientific">Phyllotreta striolata</name>
    <name type="common">Striped flea beetle</name>
    <name type="synonym">Crioceris striolata</name>
    <dbReference type="NCBI Taxonomy" id="444603"/>
    <lineage>
        <taxon>Eukaryota</taxon>
        <taxon>Metazoa</taxon>
        <taxon>Ecdysozoa</taxon>
        <taxon>Arthropoda</taxon>
        <taxon>Hexapoda</taxon>
        <taxon>Insecta</taxon>
        <taxon>Pterygota</taxon>
        <taxon>Neoptera</taxon>
        <taxon>Endopterygota</taxon>
        <taxon>Coleoptera</taxon>
        <taxon>Polyphaga</taxon>
        <taxon>Cucujiformia</taxon>
        <taxon>Chrysomeloidea</taxon>
        <taxon>Chrysomelidae</taxon>
        <taxon>Galerucinae</taxon>
        <taxon>Alticini</taxon>
        <taxon>Phyllotreta</taxon>
    </lineage>
</organism>
<dbReference type="InterPro" id="IPR020904">
    <property type="entry name" value="Sc_DH/Rdtase_CS"/>
</dbReference>
<evidence type="ECO:0000313" key="4">
    <source>
        <dbReference type="EMBL" id="CAG9863716.1"/>
    </source>
</evidence>
<dbReference type="Pfam" id="PF00106">
    <property type="entry name" value="adh_short"/>
    <property type="match status" value="1"/>
</dbReference>
<reference evidence="4" key="1">
    <citation type="submission" date="2022-01" db="EMBL/GenBank/DDBJ databases">
        <authorList>
            <person name="King R."/>
        </authorList>
    </citation>
    <scope>NUCLEOTIDE SEQUENCE</scope>
</reference>
<comment type="similarity">
    <text evidence="2">Belongs to the short-chain dehydrogenases/reductases (SDR) family.</text>
</comment>
<keyword evidence="5" id="KW-1185">Reference proteome</keyword>
<dbReference type="PROSITE" id="PS00061">
    <property type="entry name" value="ADH_SHORT"/>
    <property type="match status" value="1"/>
</dbReference>
<dbReference type="InterPro" id="IPR002347">
    <property type="entry name" value="SDR_fam"/>
</dbReference>
<evidence type="ECO:0000256" key="2">
    <source>
        <dbReference type="RuleBase" id="RU000363"/>
    </source>
</evidence>
<keyword evidence="1" id="KW-0560">Oxidoreductase</keyword>
<keyword evidence="3" id="KW-0472">Membrane</keyword>
<gene>
    <name evidence="4" type="ORF">PHYEVI_LOCUS10000</name>
</gene>
<keyword evidence="3" id="KW-0812">Transmembrane</keyword>
<feature type="transmembrane region" description="Helical" evidence="3">
    <location>
        <begin position="7"/>
        <end position="35"/>
    </location>
</feature>
<dbReference type="GO" id="GO:0008202">
    <property type="term" value="P:steroid metabolic process"/>
    <property type="evidence" value="ECO:0007669"/>
    <property type="project" value="TreeGrafter"/>
</dbReference>
<dbReference type="PANTHER" id="PTHR43313">
    <property type="entry name" value="SHORT-CHAIN DEHYDROGENASE/REDUCTASE FAMILY 9C"/>
    <property type="match status" value="1"/>
</dbReference>
<name>A0A9N9TRK9_PHYSR</name>
<sequence length="384" mass="43040">MAQISKYLLFTFEILNEMYAALGTGAVGLMCLIKFGFQKSALLKTAAVCAATAASFIYIAPESKKIKPNKKKVVCITGCDSGLGFSLAQHSVDLGFTVIAGFLSLDSKGCKELRKSYGNNIIQIQLDITDSVSVNAALKTLQHFLGRNEGYTLHAIVNNAGVMVFGEFEWLTENLIQQQVNVNLLGTLKFTNAMCPLLRQYGGRIITITSHCSQVTLPSLAVYGATKAALAAFSDGLRVEMAKYGVNVITFIPGSFCLQSNIMARQLQNVQEMHDNFTQEQHSFYSDYFKRFNIYLSFITPPPMPVKIQDEKMYKIYEETLLDETPKVVYKNEDIRYLIYHTLFKISPWFVRDYLVVKFMSMPSYTPSKSLKTSLLEYAEDADL</sequence>
<keyword evidence="3" id="KW-1133">Transmembrane helix</keyword>